<dbReference type="Proteomes" id="UP001156690">
    <property type="component" value="Unassembled WGS sequence"/>
</dbReference>
<organism evidence="2 3">
    <name type="scientific">Vibrio penaeicida</name>
    <dbReference type="NCBI Taxonomy" id="104609"/>
    <lineage>
        <taxon>Bacteria</taxon>
        <taxon>Pseudomonadati</taxon>
        <taxon>Pseudomonadota</taxon>
        <taxon>Gammaproteobacteria</taxon>
        <taxon>Vibrionales</taxon>
        <taxon>Vibrionaceae</taxon>
        <taxon>Vibrio</taxon>
    </lineage>
</organism>
<keyword evidence="1" id="KW-0732">Signal</keyword>
<dbReference type="RefSeq" id="WP_224055658.1">
    <property type="nucleotide sequence ID" value="NZ_AP025145.1"/>
</dbReference>
<keyword evidence="3" id="KW-1185">Reference proteome</keyword>
<dbReference type="EMBL" id="BSNX01000075">
    <property type="protein sequence ID" value="GLQ76048.1"/>
    <property type="molecule type" value="Genomic_DNA"/>
</dbReference>
<dbReference type="AlphaFoldDB" id="A0AAV5NZQ3"/>
<proteinExistence type="predicted"/>
<evidence type="ECO:0000313" key="3">
    <source>
        <dbReference type="Proteomes" id="UP001156690"/>
    </source>
</evidence>
<sequence length="153" mass="17145">MRTWAILLFSLLVTFSHTVFAQTENGGWLSQNAEYAAQSSVETPSHPSTDFQTEANLQIELEKGAADSHTQHIPDGLLTSSRFVSWIQERVFPTPDYELLVQLGGEDLPPSYLYFSPLIPSVLWSEKASGSNSHRISGWKDSNLLYVRLSRDS</sequence>
<reference evidence="3" key="1">
    <citation type="journal article" date="2019" name="Int. J. Syst. Evol. Microbiol.">
        <title>The Global Catalogue of Microorganisms (GCM) 10K type strain sequencing project: providing services to taxonomists for standard genome sequencing and annotation.</title>
        <authorList>
            <consortium name="The Broad Institute Genomics Platform"/>
            <consortium name="The Broad Institute Genome Sequencing Center for Infectious Disease"/>
            <person name="Wu L."/>
            <person name="Ma J."/>
        </authorList>
    </citation>
    <scope>NUCLEOTIDE SEQUENCE [LARGE SCALE GENOMIC DNA]</scope>
    <source>
        <strain evidence="3">NBRC 15640</strain>
    </source>
</reference>
<protein>
    <submittedName>
        <fullName evidence="2">Uncharacterized protein</fullName>
    </submittedName>
</protein>
<gene>
    <name evidence="2" type="ORF">GCM10007932_54110</name>
</gene>
<name>A0AAV5NZQ3_9VIBR</name>
<evidence type="ECO:0000313" key="2">
    <source>
        <dbReference type="EMBL" id="GLQ76048.1"/>
    </source>
</evidence>
<accession>A0AAV5NZQ3</accession>
<evidence type="ECO:0000256" key="1">
    <source>
        <dbReference type="SAM" id="SignalP"/>
    </source>
</evidence>
<feature type="signal peptide" evidence="1">
    <location>
        <begin position="1"/>
        <end position="21"/>
    </location>
</feature>
<feature type="chain" id="PRO_5043708530" evidence="1">
    <location>
        <begin position="22"/>
        <end position="153"/>
    </location>
</feature>
<comment type="caution">
    <text evidence="2">The sequence shown here is derived from an EMBL/GenBank/DDBJ whole genome shotgun (WGS) entry which is preliminary data.</text>
</comment>